<gene>
    <name evidence="3" type="ORF">C4K68_13880</name>
</gene>
<name>A0A2S5KPH5_9PROT</name>
<accession>A0A2S5KPH5</accession>
<evidence type="ECO:0000256" key="1">
    <source>
        <dbReference type="ARBA" id="ARBA00022603"/>
    </source>
</evidence>
<dbReference type="GO" id="GO:0071770">
    <property type="term" value="P:DIM/DIP cell wall layer assembly"/>
    <property type="evidence" value="ECO:0007669"/>
    <property type="project" value="TreeGrafter"/>
</dbReference>
<dbReference type="GO" id="GO:0008168">
    <property type="term" value="F:methyltransferase activity"/>
    <property type="evidence" value="ECO:0007669"/>
    <property type="project" value="UniProtKB-KW"/>
</dbReference>
<evidence type="ECO:0000256" key="2">
    <source>
        <dbReference type="ARBA" id="ARBA00022679"/>
    </source>
</evidence>
<sequence>MKTNQIVDITILIYAKDTKKELRRTLRALKDDYQKKAENFTWEIIVLDDNPSPSISAEQLGSILPGVKVVHNSSFGQSAFDFIKQSYSLASGKLIGLWTDASYIASPGTLHHAYNAWLSDSKSVIGLLSFQLGFDVHSRSVLEGFTEVVEQDLLKSVSWLKDGYKLFDISVLEEPSNGWFGCLNNCNVFFLDRELFSKIINESLFPENNFSFSLWKMAVDYSKGNPWIILGEAVFKQCNLKKEKQNRKVPTKSPDVLITWNAPKYIGTLDEKHYSLGTPKVTEIMRRAHSVRGRKFQIDLSTSVLGKIQNGTMRTKYKGLRLAKNPFDLALYSQVIQSLRPQSIIEVGTSEGGSAIWLIDQCFSHGLSNTHLHTIDIKPPALTHEKISFYEGDSIHPDDTFPTEIIKNSPHPWLVIEDSAHTYESVKAALEYFDKILKPDDVIVIEDGCVADLVGKNYRSLDDGPNRAVREFLLATEDRYEIDSSLCDFYGHNVTYAPNAWLRRIN</sequence>
<dbReference type="AlphaFoldDB" id="A0A2S5KPH5"/>
<dbReference type="Gene3D" id="3.90.550.10">
    <property type="entry name" value="Spore Coat Polysaccharide Biosynthesis Protein SpsA, Chain A"/>
    <property type="match status" value="1"/>
</dbReference>
<dbReference type="Pfam" id="PF04989">
    <property type="entry name" value="RMNT_CmcI"/>
    <property type="match status" value="1"/>
</dbReference>
<dbReference type="Proteomes" id="UP000238196">
    <property type="component" value="Unassembled WGS sequence"/>
</dbReference>
<comment type="caution">
    <text evidence="3">The sequence shown here is derived from an EMBL/GenBank/DDBJ whole genome shotgun (WGS) entry which is preliminary data.</text>
</comment>
<dbReference type="Gene3D" id="3.40.50.150">
    <property type="entry name" value="Vaccinia Virus protein VP39"/>
    <property type="match status" value="1"/>
</dbReference>
<dbReference type="GO" id="GO:0032259">
    <property type="term" value="P:methylation"/>
    <property type="evidence" value="ECO:0007669"/>
    <property type="project" value="UniProtKB-KW"/>
</dbReference>
<dbReference type="InterPro" id="IPR029044">
    <property type="entry name" value="Nucleotide-diphossugar_trans"/>
</dbReference>
<keyword evidence="2" id="KW-0808">Transferase</keyword>
<dbReference type="PANTHER" id="PTHR40048:SF1">
    <property type="entry name" value="RHAMNOSYL O-METHYLTRANSFERASE"/>
    <property type="match status" value="1"/>
</dbReference>
<dbReference type="OrthoDB" id="7690777at2"/>
<evidence type="ECO:0000313" key="3">
    <source>
        <dbReference type="EMBL" id="PPC76747.1"/>
    </source>
</evidence>
<proteinExistence type="predicted"/>
<evidence type="ECO:0000313" key="4">
    <source>
        <dbReference type="Proteomes" id="UP000238196"/>
    </source>
</evidence>
<organism evidence="3 4">
    <name type="scientific">Proteobacteria bacterium 228</name>
    <dbReference type="NCBI Taxonomy" id="2083153"/>
    <lineage>
        <taxon>Bacteria</taxon>
        <taxon>Pseudomonadati</taxon>
        <taxon>Pseudomonadota</taxon>
    </lineage>
</organism>
<dbReference type="SUPFAM" id="SSF53448">
    <property type="entry name" value="Nucleotide-diphospho-sugar transferases"/>
    <property type="match status" value="1"/>
</dbReference>
<dbReference type="PANTHER" id="PTHR40048">
    <property type="entry name" value="RHAMNOSYL O-METHYLTRANSFERASE"/>
    <property type="match status" value="1"/>
</dbReference>
<dbReference type="InterPro" id="IPR007072">
    <property type="entry name" value="RNMT_CmcI"/>
</dbReference>
<dbReference type="SUPFAM" id="SSF53335">
    <property type="entry name" value="S-adenosyl-L-methionine-dependent methyltransferases"/>
    <property type="match status" value="1"/>
</dbReference>
<dbReference type="GO" id="GO:0005886">
    <property type="term" value="C:plasma membrane"/>
    <property type="evidence" value="ECO:0007669"/>
    <property type="project" value="TreeGrafter"/>
</dbReference>
<dbReference type="EMBL" id="PRLP01000042">
    <property type="protein sequence ID" value="PPC76747.1"/>
    <property type="molecule type" value="Genomic_DNA"/>
</dbReference>
<dbReference type="GO" id="GO:0008610">
    <property type="term" value="P:lipid biosynthetic process"/>
    <property type="evidence" value="ECO:0007669"/>
    <property type="project" value="InterPro"/>
</dbReference>
<keyword evidence="1" id="KW-0489">Methyltransferase</keyword>
<protein>
    <submittedName>
        <fullName evidence="3">Uncharacterized protein</fullName>
    </submittedName>
</protein>
<reference evidence="3 4" key="1">
    <citation type="submission" date="2018-02" db="EMBL/GenBank/DDBJ databases">
        <title>novel marine gammaproteobacteria from coastal saline agro ecosystem.</title>
        <authorList>
            <person name="Krishnan R."/>
            <person name="Ramesh Kumar N."/>
        </authorList>
    </citation>
    <scope>NUCLEOTIDE SEQUENCE [LARGE SCALE GENOMIC DNA]</scope>
    <source>
        <strain evidence="3 4">228</strain>
    </source>
</reference>
<dbReference type="InterPro" id="IPR029063">
    <property type="entry name" value="SAM-dependent_MTases_sf"/>
</dbReference>